<dbReference type="NCBIfam" id="TIGR00619">
    <property type="entry name" value="sbcd"/>
    <property type="match status" value="1"/>
</dbReference>
<proteinExistence type="inferred from homology"/>
<dbReference type="Proteomes" id="UP000811282">
    <property type="component" value="Unassembled WGS sequence"/>
</dbReference>
<comment type="similarity">
    <text evidence="1">Belongs to the SbcD family.</text>
</comment>
<dbReference type="InterPro" id="IPR050535">
    <property type="entry name" value="DNA_Repair-Maintenance_Comp"/>
</dbReference>
<comment type="caution">
    <text evidence="3">The sequence shown here is derived from an EMBL/GenBank/DDBJ whole genome shotgun (WGS) entry which is preliminary data.</text>
</comment>
<gene>
    <name evidence="1 3" type="primary">sbcD</name>
    <name evidence="3" type="ORF">JZM24_10845</name>
</gene>
<dbReference type="InterPro" id="IPR004593">
    <property type="entry name" value="SbcD"/>
</dbReference>
<dbReference type="EMBL" id="JAFJYC010000001">
    <property type="protein sequence ID" value="MBT9432500.1"/>
    <property type="molecule type" value="Genomic_DNA"/>
</dbReference>
<keyword evidence="1" id="KW-0235">DNA replication</keyword>
<dbReference type="SUPFAM" id="SSF56300">
    <property type="entry name" value="Metallo-dependent phosphatases"/>
    <property type="match status" value="1"/>
</dbReference>
<keyword evidence="1" id="KW-0540">Nuclease</keyword>
<keyword evidence="1 3" id="KW-0269">Exonuclease</keyword>
<dbReference type="PANTHER" id="PTHR30337:SF0">
    <property type="entry name" value="NUCLEASE SBCCD SUBUNIT D"/>
    <property type="match status" value="1"/>
</dbReference>
<feature type="domain" description="Calcineurin-like phosphoesterase" evidence="2">
    <location>
        <begin position="1"/>
        <end position="93"/>
    </location>
</feature>
<dbReference type="InterPro" id="IPR004843">
    <property type="entry name" value="Calcineurin-like_PHP"/>
</dbReference>
<dbReference type="InterPro" id="IPR029052">
    <property type="entry name" value="Metallo-depent_PP-like"/>
</dbReference>
<comment type="function">
    <text evidence="1">SbcCD cleaves DNA hairpin structures. These structures can inhibit DNA replication and are intermediates in certain DNA recombination reactions. The complex acts as a 3'-&gt;5' double strand exonuclease that can open hairpins. It also has a 5' single-strand endonuclease activity.</text>
</comment>
<keyword evidence="1" id="KW-0255">Endonuclease</keyword>
<dbReference type="Gene3D" id="3.60.21.10">
    <property type="match status" value="1"/>
</dbReference>
<dbReference type="PANTHER" id="PTHR30337">
    <property type="entry name" value="COMPONENT OF ATP-DEPENDENT DSDNA EXONUCLEASE"/>
    <property type="match status" value="1"/>
</dbReference>
<protein>
    <recommendedName>
        <fullName evidence="1">Nuclease SbcCD subunit D</fullName>
    </recommendedName>
</protein>
<comment type="subunit">
    <text evidence="1">Heterodimer of SbcC and SbcD.</text>
</comment>
<organism evidence="3 4">
    <name type="scientific">Candidatus Sodalis endolongispinus</name>
    <dbReference type="NCBI Taxonomy" id="2812662"/>
    <lineage>
        <taxon>Bacteria</taxon>
        <taxon>Pseudomonadati</taxon>
        <taxon>Pseudomonadota</taxon>
        <taxon>Gammaproteobacteria</taxon>
        <taxon>Enterobacterales</taxon>
        <taxon>Bruguierivoracaceae</taxon>
        <taxon>Sodalis</taxon>
    </lineage>
</organism>
<reference evidence="3 4" key="1">
    <citation type="journal article" date="2021" name="Genome Biol. Evol.">
        <title>The evolution of interdependence in a four-way mealybug symbiosis.</title>
        <authorList>
            <person name="Garber A.I."/>
            <person name="Kupper M."/>
            <person name="Laetsch D.R."/>
            <person name="Weldon S.R."/>
            <person name="Ladinsky M.S."/>
            <person name="Bjorkman P.J."/>
            <person name="McCutcheon J.P."/>
        </authorList>
    </citation>
    <scope>NUCLEOTIDE SEQUENCE [LARGE SCALE GENOMIC DNA]</scope>
    <source>
        <strain evidence="3">SOD</strain>
    </source>
</reference>
<keyword evidence="1" id="KW-0233">DNA recombination</keyword>
<dbReference type="Pfam" id="PF00149">
    <property type="entry name" value="Metallophos"/>
    <property type="match status" value="1"/>
</dbReference>
<dbReference type="GO" id="GO:0004527">
    <property type="term" value="F:exonuclease activity"/>
    <property type="evidence" value="ECO:0007669"/>
    <property type="project" value="UniProtKB-KW"/>
</dbReference>
<evidence type="ECO:0000313" key="4">
    <source>
        <dbReference type="Proteomes" id="UP000811282"/>
    </source>
</evidence>
<accession>A0ABS5YBV3</accession>
<keyword evidence="4" id="KW-1185">Reference proteome</keyword>
<evidence type="ECO:0000256" key="1">
    <source>
        <dbReference type="RuleBase" id="RU363069"/>
    </source>
</evidence>
<evidence type="ECO:0000259" key="2">
    <source>
        <dbReference type="Pfam" id="PF00149"/>
    </source>
</evidence>
<evidence type="ECO:0000313" key="3">
    <source>
        <dbReference type="EMBL" id="MBT9432500.1"/>
    </source>
</evidence>
<name>A0ABS5YBV3_9GAMM</name>
<sequence length="212" mass="23645">MRIIHTSDWHLGQSFFTKNRADEHQAFLTWLVSQVEEHQVDAIIVAGDVFDTGTPPSYARELFNRFVVALQPSGCQLVALAGNHDAVATLNESRALLACLNTRIVAGGDGEDQVWVLQERNGAPGAVLCAVPYLRPRDVLLSRGGLSGGEKQQALLDAIAERYQQLYLSVSEVFERRLALEKTPDEPRYRRIRHLFDQVVNDLHNDPEATDA</sequence>
<keyword evidence="1" id="KW-0378">Hydrolase</keyword>